<dbReference type="PANTHER" id="PTHR35910">
    <property type="entry name" value="2EXR DOMAIN-CONTAINING PROTEIN"/>
    <property type="match status" value="1"/>
</dbReference>
<protein>
    <submittedName>
        <fullName evidence="1">Pectinesterase</fullName>
    </submittedName>
</protein>
<evidence type="ECO:0000313" key="1">
    <source>
        <dbReference type="EMBL" id="KZL86459.1"/>
    </source>
</evidence>
<sequence length="433" mass="49704">MTPRRPHLELFNPALPKTDHRSFTIFAQLPTEIRLLIWKNALQRHRMIHVVLETQVRRGAGNKAKAAGRYSLLNALDRSISGNHYNVVVLNRNALLPINIMMVNKEARGTVLAFYSVQIPCYLKPSVDTKSKLRPKKSILRLNLDWDYLRISTDDAFLLFFDFLHDLRANDPQSRGLRHLVMEDSYFRIAEMPSLTPTYLDARTLAAFTATLTNLKTIWFKSTPHDGRALDVLTWMSVNVFNYSFPVFPTFTFFDPPHPDPRNISRDLQNVGGSVSDWRERPLGWRMLLRKFGIRPEDVEGNPDIDVRMMIAMNREEDIRTREDAARVLHEEDFSWLQLQWWFRGWDSPQPGGGGDRPAGCFTTASGMRPSLPELDGPEVLAAAPRPALGFWLFPVEAFGEICEDKDPSLWTRSRGIFDLSSHWPDLALVDMS</sequence>
<evidence type="ECO:0000313" key="2">
    <source>
        <dbReference type="Proteomes" id="UP000076584"/>
    </source>
</evidence>
<dbReference type="Proteomes" id="UP000076584">
    <property type="component" value="Unassembled WGS sequence"/>
</dbReference>
<accession>A0A162NYP2</accession>
<comment type="caution">
    <text evidence="1">The sequence shown here is derived from an EMBL/GenBank/DDBJ whole genome shotgun (WGS) entry which is preliminary data.</text>
</comment>
<proteinExistence type="predicted"/>
<dbReference type="OrthoDB" id="3469466at2759"/>
<dbReference type="InterPro" id="IPR045518">
    <property type="entry name" value="2EXR"/>
</dbReference>
<dbReference type="EMBL" id="LFIW01000420">
    <property type="protein sequence ID" value="KZL86459.1"/>
    <property type="molecule type" value="Genomic_DNA"/>
</dbReference>
<keyword evidence="2" id="KW-1185">Reference proteome</keyword>
<organism evidence="1 2">
    <name type="scientific">Colletotrichum incanum</name>
    <name type="common">Soybean anthracnose fungus</name>
    <dbReference type="NCBI Taxonomy" id="1573173"/>
    <lineage>
        <taxon>Eukaryota</taxon>
        <taxon>Fungi</taxon>
        <taxon>Dikarya</taxon>
        <taxon>Ascomycota</taxon>
        <taxon>Pezizomycotina</taxon>
        <taxon>Sordariomycetes</taxon>
        <taxon>Hypocreomycetidae</taxon>
        <taxon>Glomerellales</taxon>
        <taxon>Glomerellaceae</taxon>
        <taxon>Colletotrichum</taxon>
        <taxon>Colletotrichum spaethianum species complex</taxon>
    </lineage>
</organism>
<name>A0A162NYP2_COLIC</name>
<dbReference type="STRING" id="1573173.A0A162NYP2"/>
<gene>
    <name evidence="1" type="ORF">CI238_02644</name>
</gene>
<reference evidence="1 2" key="1">
    <citation type="submission" date="2015-06" db="EMBL/GenBank/DDBJ databases">
        <title>Survival trade-offs in plant roots during colonization by closely related pathogenic and mutualistic fungi.</title>
        <authorList>
            <person name="Hacquard S."/>
            <person name="Kracher B."/>
            <person name="Hiruma K."/>
            <person name="Weinman A."/>
            <person name="Muench P."/>
            <person name="Garrido Oter R."/>
            <person name="Ver Loren van Themaat E."/>
            <person name="Dallerey J.-F."/>
            <person name="Damm U."/>
            <person name="Henrissat B."/>
            <person name="Lespinet O."/>
            <person name="Thon M."/>
            <person name="Kemen E."/>
            <person name="McHardy A.C."/>
            <person name="Schulze-Lefert P."/>
            <person name="O'Connell R.J."/>
        </authorList>
    </citation>
    <scope>NUCLEOTIDE SEQUENCE [LARGE SCALE GENOMIC DNA]</scope>
    <source>
        <strain evidence="1 2">MAFF 238704</strain>
    </source>
</reference>
<dbReference type="Pfam" id="PF20150">
    <property type="entry name" value="2EXR"/>
    <property type="match status" value="1"/>
</dbReference>
<dbReference type="AlphaFoldDB" id="A0A162NYP2"/>
<dbReference type="PANTHER" id="PTHR35910:SF6">
    <property type="entry name" value="2EXR DOMAIN-CONTAINING PROTEIN"/>
    <property type="match status" value="1"/>
</dbReference>